<dbReference type="AlphaFoldDB" id="A0A2V3VCY0"/>
<accession>A0A2V3VCY0</accession>
<keyword evidence="2" id="KW-1185">Reference proteome</keyword>
<comment type="caution">
    <text evidence="1">The sequence shown here is derived from an EMBL/GenBank/DDBJ whole genome shotgun (WGS) entry which is preliminary data.</text>
</comment>
<dbReference type="RefSeq" id="WP_146215261.1">
    <property type="nucleotide sequence ID" value="NZ_QJJM01000001.1"/>
</dbReference>
<dbReference type="EMBL" id="QJJM01000001">
    <property type="protein sequence ID" value="PXW79024.1"/>
    <property type="molecule type" value="Genomic_DNA"/>
</dbReference>
<evidence type="ECO:0000313" key="2">
    <source>
        <dbReference type="Proteomes" id="UP000248014"/>
    </source>
</evidence>
<sequence>MSLSSAQTEWFQSAPMHWQHEARRRFEAISFFAEARALGVPLAAKLAAHGYGYSDRSIQRWARSAAVCGPDLAVFLLCPRNESSMRPLDLAPYQIEGGKA</sequence>
<protein>
    <submittedName>
        <fullName evidence="1">Uncharacterized protein</fullName>
    </submittedName>
</protein>
<evidence type="ECO:0000313" key="1">
    <source>
        <dbReference type="EMBL" id="PXW79024.1"/>
    </source>
</evidence>
<name>A0A2V3VCY0_9SPHN</name>
<dbReference type="Proteomes" id="UP000248014">
    <property type="component" value="Unassembled WGS sequence"/>
</dbReference>
<proteinExistence type="predicted"/>
<organism evidence="1 2">
    <name type="scientific">Blastomonas natatoria</name>
    <dbReference type="NCBI Taxonomy" id="34015"/>
    <lineage>
        <taxon>Bacteria</taxon>
        <taxon>Pseudomonadati</taxon>
        <taxon>Pseudomonadota</taxon>
        <taxon>Alphaproteobacteria</taxon>
        <taxon>Sphingomonadales</taxon>
        <taxon>Sphingomonadaceae</taxon>
        <taxon>Blastomonas</taxon>
    </lineage>
</organism>
<gene>
    <name evidence="1" type="ORF">C7451_10186</name>
</gene>
<reference evidence="1 2" key="1">
    <citation type="submission" date="2018-05" db="EMBL/GenBank/DDBJ databases">
        <title>Genomic Encyclopedia of Type Strains, Phase IV (KMG-IV): sequencing the most valuable type-strain genomes for metagenomic binning, comparative biology and taxonomic classification.</title>
        <authorList>
            <person name="Goeker M."/>
        </authorList>
    </citation>
    <scope>NUCLEOTIDE SEQUENCE [LARGE SCALE GENOMIC DNA]</scope>
    <source>
        <strain evidence="1 2">DSM 3183</strain>
    </source>
</reference>